<feature type="domain" description="Kinesin motor" evidence="3">
    <location>
        <begin position="5"/>
        <end position="421"/>
    </location>
</feature>
<evidence type="ECO:0000313" key="4">
    <source>
        <dbReference type="EMBL" id="KAG9389500.1"/>
    </source>
</evidence>
<sequence length="423" mass="46983">MTKQKISVSVRFRPLLPTEAKHKTVEGVPDSEDRPADSFSLSTGKKLSVGPFERVFTRHDRNGAVYREIVQPLVSGVLNLQISTAAFFAYGQTSAGKTHTMLGYGPERGMYDFAAQDVLTFIEPHPDLSLQIRFIELYNGKAFDLNNNHMECFVRTNAEGEIDIRANTEVDPETKQVKVNRLKTVTARTMEDVHAIMRNGIKQRAVGCSTRHNQSSRSHAVLELEIVSQDLIALRDEITQKEAELVPVGNKRDSYVIDNASKLYRQDEIGRWIKNDDPEMDAIMAANDAEVAHFQARVDAAVAAEKGYMASHGQGLLGRRIILVDLAGADTELRTGKMDPAEQKESREINKSLLALKECFRALASGASHVPYRNSMLTHTLKRFLGDDRVRVGMLANASPSAEHAAMTVNTMRYANLVATSVK</sequence>
<dbReference type="InterPro" id="IPR036961">
    <property type="entry name" value="Kinesin_motor_dom_sf"/>
</dbReference>
<name>A0A8J6E6F2_9EUKA</name>
<comment type="caution">
    <text evidence="4">The sequence shown here is derived from an EMBL/GenBank/DDBJ whole genome shotgun (WGS) entry which is preliminary data.</text>
</comment>
<keyword evidence="1" id="KW-0505">Motor protein</keyword>
<dbReference type="GO" id="GO:0005819">
    <property type="term" value="C:spindle"/>
    <property type="evidence" value="ECO:0007669"/>
    <property type="project" value="TreeGrafter"/>
</dbReference>
<dbReference type="GO" id="GO:0003777">
    <property type="term" value="F:microtubule motor activity"/>
    <property type="evidence" value="ECO:0007669"/>
    <property type="project" value="InterPro"/>
</dbReference>
<evidence type="ECO:0000313" key="5">
    <source>
        <dbReference type="Proteomes" id="UP000717585"/>
    </source>
</evidence>
<protein>
    <recommendedName>
        <fullName evidence="3">Kinesin motor domain-containing protein</fullName>
    </recommendedName>
</protein>
<dbReference type="GO" id="GO:0008017">
    <property type="term" value="F:microtubule binding"/>
    <property type="evidence" value="ECO:0007669"/>
    <property type="project" value="InterPro"/>
</dbReference>
<keyword evidence="1" id="KW-0067">ATP-binding</keyword>
<dbReference type="Proteomes" id="UP000717585">
    <property type="component" value="Unassembled WGS sequence"/>
</dbReference>
<dbReference type="PANTHER" id="PTHR24115:SF0">
    <property type="entry name" value="FI21273P1-RELATED"/>
    <property type="match status" value="1"/>
</dbReference>
<dbReference type="PRINTS" id="PR00380">
    <property type="entry name" value="KINESINHEAVY"/>
</dbReference>
<dbReference type="SUPFAM" id="SSF52540">
    <property type="entry name" value="P-loop containing nucleoside triphosphate hydrolases"/>
    <property type="match status" value="1"/>
</dbReference>
<dbReference type="EMBL" id="JAHDYR010000069">
    <property type="protein sequence ID" value="KAG9389500.1"/>
    <property type="molecule type" value="Genomic_DNA"/>
</dbReference>
<dbReference type="GO" id="GO:0005524">
    <property type="term" value="F:ATP binding"/>
    <property type="evidence" value="ECO:0007669"/>
    <property type="project" value="UniProtKB-UniRule"/>
</dbReference>
<dbReference type="InterPro" id="IPR001752">
    <property type="entry name" value="Kinesin_motor_dom"/>
</dbReference>
<evidence type="ECO:0000256" key="2">
    <source>
        <dbReference type="SAM" id="MobiDB-lite"/>
    </source>
</evidence>
<reference evidence="4" key="1">
    <citation type="submission" date="2021-05" db="EMBL/GenBank/DDBJ databases">
        <title>A free-living protist that lacks canonical eukaryotic 1 DNA replication and segregation systems.</title>
        <authorList>
            <person name="Salas-Leiva D.E."/>
            <person name="Tromer E.C."/>
            <person name="Curtis B.A."/>
            <person name="Jerlstrom-Hultqvist J."/>
            <person name="Kolisko M."/>
            <person name="Yi Z."/>
            <person name="Salas-Leiva J.S."/>
            <person name="Gallot-Lavallee L."/>
            <person name="Kops G.J.P.L."/>
            <person name="Archibald J.M."/>
            <person name="Simpson A.G.B."/>
            <person name="Roger A.J."/>
        </authorList>
    </citation>
    <scope>NUCLEOTIDE SEQUENCE</scope>
    <source>
        <strain evidence="4">BICM</strain>
    </source>
</reference>
<accession>A0A8J6E6F2</accession>
<gene>
    <name evidence="4" type="ORF">J8273_8792</name>
</gene>
<dbReference type="Gene3D" id="3.40.850.10">
    <property type="entry name" value="Kinesin motor domain"/>
    <property type="match status" value="1"/>
</dbReference>
<feature type="compositionally biased region" description="Basic and acidic residues" evidence="2">
    <location>
        <begin position="21"/>
        <end position="36"/>
    </location>
</feature>
<dbReference type="SMART" id="SM00129">
    <property type="entry name" value="KISc"/>
    <property type="match status" value="1"/>
</dbReference>
<organism evidence="4 5">
    <name type="scientific">Carpediemonas membranifera</name>
    <dbReference type="NCBI Taxonomy" id="201153"/>
    <lineage>
        <taxon>Eukaryota</taxon>
        <taxon>Metamonada</taxon>
        <taxon>Carpediemonas-like organisms</taxon>
        <taxon>Carpediemonas</taxon>
    </lineage>
</organism>
<keyword evidence="5" id="KW-1185">Reference proteome</keyword>
<dbReference type="GO" id="GO:0007018">
    <property type="term" value="P:microtubule-based movement"/>
    <property type="evidence" value="ECO:0007669"/>
    <property type="project" value="InterPro"/>
</dbReference>
<keyword evidence="1" id="KW-0547">Nucleotide-binding</keyword>
<dbReference type="GO" id="GO:0016887">
    <property type="term" value="F:ATP hydrolysis activity"/>
    <property type="evidence" value="ECO:0007669"/>
    <property type="project" value="TreeGrafter"/>
</dbReference>
<dbReference type="Pfam" id="PF00225">
    <property type="entry name" value="Kinesin"/>
    <property type="match status" value="2"/>
</dbReference>
<feature type="region of interest" description="Disordered" evidence="2">
    <location>
        <begin position="21"/>
        <end position="42"/>
    </location>
</feature>
<dbReference type="InterPro" id="IPR027417">
    <property type="entry name" value="P-loop_NTPase"/>
</dbReference>
<dbReference type="GO" id="GO:0005874">
    <property type="term" value="C:microtubule"/>
    <property type="evidence" value="ECO:0007669"/>
    <property type="project" value="TreeGrafter"/>
</dbReference>
<dbReference type="PANTHER" id="PTHR24115">
    <property type="entry name" value="KINESIN-RELATED"/>
    <property type="match status" value="1"/>
</dbReference>
<proteinExistence type="inferred from homology"/>
<evidence type="ECO:0000259" key="3">
    <source>
        <dbReference type="PROSITE" id="PS50067"/>
    </source>
</evidence>
<dbReference type="GO" id="GO:0005871">
    <property type="term" value="C:kinesin complex"/>
    <property type="evidence" value="ECO:0007669"/>
    <property type="project" value="TreeGrafter"/>
</dbReference>
<dbReference type="OrthoDB" id="3176171at2759"/>
<dbReference type="PROSITE" id="PS50067">
    <property type="entry name" value="KINESIN_MOTOR_2"/>
    <property type="match status" value="1"/>
</dbReference>
<dbReference type="AlphaFoldDB" id="A0A8J6E6F2"/>
<evidence type="ECO:0000256" key="1">
    <source>
        <dbReference type="PROSITE-ProRule" id="PRU00283"/>
    </source>
</evidence>
<comment type="similarity">
    <text evidence="1">Belongs to the TRAFAC class myosin-kinesin ATPase superfamily. Kinesin family.</text>
</comment>
<dbReference type="InterPro" id="IPR027640">
    <property type="entry name" value="Kinesin-like_fam"/>
</dbReference>
<feature type="binding site" evidence="1">
    <location>
        <begin position="91"/>
        <end position="98"/>
    </location>
    <ligand>
        <name>ATP</name>
        <dbReference type="ChEBI" id="CHEBI:30616"/>
    </ligand>
</feature>